<dbReference type="Gene3D" id="6.10.140.1310">
    <property type="match status" value="1"/>
</dbReference>
<sequence length="79" mass="9312">MNWNNFINTTFMEVAEDVPNEYLIERIRNWRNSELVATDWTQLPDAPGDKAAYATYRQELRDLMGQSEDARAFIFPTRP</sequence>
<dbReference type="InterPro" id="IPR031893">
    <property type="entry name" value="Phage_tail_APC"/>
</dbReference>
<evidence type="ECO:0000259" key="1">
    <source>
        <dbReference type="Pfam" id="PF16778"/>
    </source>
</evidence>
<proteinExistence type="predicted"/>
<name>A0A6J5SYG2_9CAUD</name>
<reference evidence="2" key="1">
    <citation type="submission" date="2020-05" db="EMBL/GenBank/DDBJ databases">
        <authorList>
            <person name="Chiriac C."/>
            <person name="Salcher M."/>
            <person name="Ghai R."/>
            <person name="Kavagutti S V."/>
        </authorList>
    </citation>
    <scope>NUCLEOTIDE SEQUENCE</scope>
</reference>
<evidence type="ECO:0000313" key="2">
    <source>
        <dbReference type="EMBL" id="CAB4220455.1"/>
    </source>
</evidence>
<gene>
    <name evidence="2" type="ORF">UFOVP1625_32</name>
</gene>
<protein>
    <submittedName>
        <fullName evidence="2">Phage tail assembly chaperone protein</fullName>
    </submittedName>
</protein>
<dbReference type="Pfam" id="PF16778">
    <property type="entry name" value="Phage_tail_APC"/>
    <property type="match status" value="1"/>
</dbReference>
<dbReference type="EMBL" id="LR797490">
    <property type="protein sequence ID" value="CAB4220455.1"/>
    <property type="molecule type" value="Genomic_DNA"/>
</dbReference>
<organism evidence="2">
    <name type="scientific">uncultured Caudovirales phage</name>
    <dbReference type="NCBI Taxonomy" id="2100421"/>
    <lineage>
        <taxon>Viruses</taxon>
        <taxon>Duplodnaviria</taxon>
        <taxon>Heunggongvirae</taxon>
        <taxon>Uroviricota</taxon>
        <taxon>Caudoviricetes</taxon>
        <taxon>Peduoviridae</taxon>
        <taxon>Maltschvirus</taxon>
        <taxon>Maltschvirus maltsch</taxon>
    </lineage>
</organism>
<accession>A0A6J5SYG2</accession>
<feature type="domain" description="Phage tail assembly chaperone-like" evidence="1">
    <location>
        <begin position="25"/>
        <end position="79"/>
    </location>
</feature>